<dbReference type="PANTHER" id="PTHR34451:SF7">
    <property type="entry name" value="PHD FINGER FAMILY PROTEIN"/>
    <property type="match status" value="1"/>
</dbReference>
<accession>A0AAV8QLI4</accession>
<evidence type="ECO:0000313" key="2">
    <source>
        <dbReference type="EMBL" id="KAJ8471968.1"/>
    </source>
</evidence>
<dbReference type="EMBL" id="JAQQAF010000007">
    <property type="protein sequence ID" value="KAJ8471968.1"/>
    <property type="molecule type" value="Genomic_DNA"/>
</dbReference>
<protein>
    <recommendedName>
        <fullName evidence="4">Zinc finger PHD-type domain-containing protein</fullName>
    </recommendedName>
</protein>
<name>A0AAV8QLI4_ENSVE</name>
<proteinExistence type="predicted"/>
<evidence type="ECO:0008006" key="4">
    <source>
        <dbReference type="Google" id="ProtNLM"/>
    </source>
</evidence>
<reference evidence="2 3" key="1">
    <citation type="submission" date="2022-12" db="EMBL/GenBank/DDBJ databases">
        <title>Chromosome-scale assembly of the Ensete ventricosum genome.</title>
        <authorList>
            <person name="Dussert Y."/>
            <person name="Stocks J."/>
            <person name="Wendawek A."/>
            <person name="Woldeyes F."/>
            <person name="Nichols R.A."/>
            <person name="Borrell J.S."/>
        </authorList>
    </citation>
    <scope>NUCLEOTIDE SEQUENCE [LARGE SCALE GENOMIC DNA]</scope>
    <source>
        <strain evidence="3">cv. Maze</strain>
        <tissue evidence="2">Seeds</tissue>
    </source>
</reference>
<evidence type="ECO:0000256" key="1">
    <source>
        <dbReference type="SAM" id="MobiDB-lite"/>
    </source>
</evidence>
<sequence length="309" mass="33176">MTITTTSVAAKGCGGDDCKALHPWPLHHVRHRGGIRRLCTSCVLKCHNGSFCSSCFSILDAGPSRSTPTPRPAVVRCSKCPSVCHLTCLQNPNLASQYLCPCCSNPDGFSYFLVSTSADAGGVPIEGSVAPCEEKRKTIDLNSAKVLFAAARLAVASMSRAAAAARVEAERKVKEAMVARKRAREMLERALLISKKERERIKELIGSGEKAMVASLEVINPKKKKKKKASKPEGPSVMSITAVHKRVQAQGIAGNRKSMSTCVSSVQGSVAVDMKNSAARTVRDQSNFVEQEENKALRFGSKTGSVKED</sequence>
<organism evidence="2 3">
    <name type="scientific">Ensete ventricosum</name>
    <name type="common">Abyssinian banana</name>
    <name type="synonym">Musa ensete</name>
    <dbReference type="NCBI Taxonomy" id="4639"/>
    <lineage>
        <taxon>Eukaryota</taxon>
        <taxon>Viridiplantae</taxon>
        <taxon>Streptophyta</taxon>
        <taxon>Embryophyta</taxon>
        <taxon>Tracheophyta</taxon>
        <taxon>Spermatophyta</taxon>
        <taxon>Magnoliopsida</taxon>
        <taxon>Liliopsida</taxon>
        <taxon>Zingiberales</taxon>
        <taxon>Musaceae</taxon>
        <taxon>Ensete</taxon>
    </lineage>
</organism>
<dbReference type="AlphaFoldDB" id="A0AAV8QLI4"/>
<evidence type="ECO:0000313" key="3">
    <source>
        <dbReference type="Proteomes" id="UP001222027"/>
    </source>
</evidence>
<keyword evidence="3" id="KW-1185">Reference proteome</keyword>
<gene>
    <name evidence="2" type="ORF">OPV22_026311</name>
</gene>
<comment type="caution">
    <text evidence="2">The sequence shown here is derived from an EMBL/GenBank/DDBJ whole genome shotgun (WGS) entry which is preliminary data.</text>
</comment>
<feature type="region of interest" description="Disordered" evidence="1">
    <location>
        <begin position="283"/>
        <end position="309"/>
    </location>
</feature>
<dbReference type="PANTHER" id="PTHR34451">
    <property type="entry name" value="PHD FINGER FAMILY PROTEIN"/>
    <property type="match status" value="1"/>
</dbReference>
<dbReference type="Proteomes" id="UP001222027">
    <property type="component" value="Unassembled WGS sequence"/>
</dbReference>